<dbReference type="InterPro" id="IPR011009">
    <property type="entry name" value="Kinase-like_dom_sf"/>
</dbReference>
<dbReference type="Proteomes" id="UP001345691">
    <property type="component" value="Unassembled WGS sequence"/>
</dbReference>
<dbReference type="PROSITE" id="PS50011">
    <property type="entry name" value="PROTEIN_KINASE_DOM"/>
    <property type="match status" value="1"/>
</dbReference>
<gene>
    <name evidence="3" type="ORF">LTR69_005464</name>
</gene>
<feature type="domain" description="Protein kinase" evidence="2">
    <location>
        <begin position="109"/>
        <end position="429"/>
    </location>
</feature>
<feature type="region of interest" description="Disordered" evidence="1">
    <location>
        <begin position="1"/>
        <end position="53"/>
    </location>
</feature>
<dbReference type="PROSITE" id="PS00108">
    <property type="entry name" value="PROTEIN_KINASE_ST"/>
    <property type="match status" value="1"/>
</dbReference>
<dbReference type="InterPro" id="IPR008271">
    <property type="entry name" value="Ser/Thr_kinase_AS"/>
</dbReference>
<dbReference type="EMBL" id="JAVRRF010000010">
    <property type="protein sequence ID" value="KAK5060865.1"/>
    <property type="molecule type" value="Genomic_DNA"/>
</dbReference>
<sequence length="429" mass="46230">MTTPLRPLAVNSLNTPPFTPDSMSIGAKNAGPTGQPFRALTPPSSPRRTGSFSNLSTIAASQETPLPSKQKQHESLQPLHTDVSDATMRVSEAPAFECPFDIETLKDQRGRDAMFGTGAWSIVYKGTATTKSGNLSSSLTPPSSPTVSAPLLVAVKKPTRRDATEVLKSEAKILSYLQAMPQNEKYVVPFYGTIDQATIVLAAIPYSLEDHIRKCAVLASDNFSTWTMHEPVVGSTAKWLRLAHQLISALAWLHNVAEVVHGDIKPGNILLANVQGSGTELTFDPVLADFSSAQLLNLDETTPNTLSAVTREFTAPELLSSKVLRDPNSTATTASDVFSLAVTLLVAATGQMLVYGGSVFQRQAMATQGWMILDNVRAGDQSSRVPRMGTVDRVLARAVLKADMGRISAFDWLDVVENVVKGEPRKTTR</sequence>
<evidence type="ECO:0000313" key="3">
    <source>
        <dbReference type="EMBL" id="KAK5060865.1"/>
    </source>
</evidence>
<organism evidence="3 4">
    <name type="scientific">Exophiala sideris</name>
    <dbReference type="NCBI Taxonomy" id="1016849"/>
    <lineage>
        <taxon>Eukaryota</taxon>
        <taxon>Fungi</taxon>
        <taxon>Dikarya</taxon>
        <taxon>Ascomycota</taxon>
        <taxon>Pezizomycotina</taxon>
        <taxon>Eurotiomycetes</taxon>
        <taxon>Chaetothyriomycetidae</taxon>
        <taxon>Chaetothyriales</taxon>
        <taxon>Herpotrichiellaceae</taxon>
        <taxon>Exophiala</taxon>
    </lineage>
</organism>
<reference evidence="3 4" key="1">
    <citation type="submission" date="2023-08" db="EMBL/GenBank/DDBJ databases">
        <title>Black Yeasts Isolated from many extreme environments.</title>
        <authorList>
            <person name="Coleine C."/>
            <person name="Stajich J.E."/>
            <person name="Selbmann L."/>
        </authorList>
    </citation>
    <scope>NUCLEOTIDE SEQUENCE [LARGE SCALE GENOMIC DNA]</scope>
    <source>
        <strain evidence="3 4">CCFEE 6328</strain>
    </source>
</reference>
<dbReference type="Pfam" id="PF00069">
    <property type="entry name" value="Pkinase"/>
    <property type="match status" value="1"/>
</dbReference>
<accession>A0ABR0JCR5</accession>
<protein>
    <recommendedName>
        <fullName evidence="2">Protein kinase domain-containing protein</fullName>
    </recommendedName>
</protein>
<dbReference type="PANTHER" id="PTHR44329">
    <property type="entry name" value="SERINE/THREONINE-PROTEIN KINASE TNNI3K-RELATED"/>
    <property type="match status" value="1"/>
</dbReference>
<keyword evidence="4" id="KW-1185">Reference proteome</keyword>
<evidence type="ECO:0000259" key="2">
    <source>
        <dbReference type="PROSITE" id="PS50011"/>
    </source>
</evidence>
<evidence type="ECO:0000313" key="4">
    <source>
        <dbReference type="Proteomes" id="UP001345691"/>
    </source>
</evidence>
<dbReference type="Gene3D" id="1.10.510.10">
    <property type="entry name" value="Transferase(Phosphotransferase) domain 1"/>
    <property type="match status" value="1"/>
</dbReference>
<dbReference type="SMART" id="SM00220">
    <property type="entry name" value="S_TKc"/>
    <property type="match status" value="1"/>
</dbReference>
<dbReference type="SUPFAM" id="SSF56112">
    <property type="entry name" value="Protein kinase-like (PK-like)"/>
    <property type="match status" value="1"/>
</dbReference>
<comment type="caution">
    <text evidence="3">The sequence shown here is derived from an EMBL/GenBank/DDBJ whole genome shotgun (WGS) entry which is preliminary data.</text>
</comment>
<proteinExistence type="predicted"/>
<evidence type="ECO:0000256" key="1">
    <source>
        <dbReference type="SAM" id="MobiDB-lite"/>
    </source>
</evidence>
<dbReference type="InterPro" id="IPR051681">
    <property type="entry name" value="Ser/Thr_Kinases-Pseudokinases"/>
</dbReference>
<name>A0ABR0JCR5_9EURO</name>
<dbReference type="InterPro" id="IPR000719">
    <property type="entry name" value="Prot_kinase_dom"/>
</dbReference>